<dbReference type="AlphaFoldDB" id="D8TV90"/>
<feature type="compositionally biased region" description="Low complexity" evidence="1">
    <location>
        <begin position="172"/>
        <end position="187"/>
    </location>
</feature>
<dbReference type="RefSeq" id="XP_002950334.1">
    <property type="nucleotide sequence ID" value="XM_002950288.1"/>
</dbReference>
<evidence type="ECO:0000313" key="3">
    <source>
        <dbReference type="Proteomes" id="UP000001058"/>
    </source>
</evidence>
<dbReference type="OrthoDB" id="551742at2759"/>
<keyword evidence="3" id="KW-1185">Reference proteome</keyword>
<dbReference type="InParanoid" id="D8TV90"/>
<feature type="region of interest" description="Disordered" evidence="1">
    <location>
        <begin position="82"/>
        <end position="114"/>
    </location>
</feature>
<dbReference type="Proteomes" id="UP000001058">
    <property type="component" value="Unassembled WGS sequence"/>
</dbReference>
<evidence type="ECO:0000313" key="2">
    <source>
        <dbReference type="EMBL" id="EFJ48535.1"/>
    </source>
</evidence>
<protein>
    <submittedName>
        <fullName evidence="2">Uncharacterized protein</fullName>
    </submittedName>
</protein>
<name>D8TV90_VOLCA</name>
<feature type="region of interest" description="Disordered" evidence="1">
    <location>
        <begin position="172"/>
        <end position="237"/>
    </location>
</feature>
<gene>
    <name evidence="2" type="ORF">VOLCADRAFT_90859</name>
</gene>
<dbReference type="GeneID" id="9619879"/>
<organism evidence="3">
    <name type="scientific">Volvox carteri f. nagariensis</name>
    <dbReference type="NCBI Taxonomy" id="3068"/>
    <lineage>
        <taxon>Eukaryota</taxon>
        <taxon>Viridiplantae</taxon>
        <taxon>Chlorophyta</taxon>
        <taxon>core chlorophytes</taxon>
        <taxon>Chlorophyceae</taxon>
        <taxon>CS clade</taxon>
        <taxon>Chlamydomonadales</taxon>
        <taxon>Volvocaceae</taxon>
        <taxon>Volvox</taxon>
    </lineage>
</organism>
<accession>D8TV90</accession>
<evidence type="ECO:0000256" key="1">
    <source>
        <dbReference type="SAM" id="MobiDB-lite"/>
    </source>
</evidence>
<feature type="compositionally biased region" description="Basic and acidic residues" evidence="1">
    <location>
        <begin position="84"/>
        <end position="100"/>
    </location>
</feature>
<reference evidence="2 3" key="1">
    <citation type="journal article" date="2010" name="Science">
        <title>Genomic analysis of organismal complexity in the multicellular green alga Volvox carteri.</title>
        <authorList>
            <person name="Prochnik S.E."/>
            <person name="Umen J."/>
            <person name="Nedelcu A.M."/>
            <person name="Hallmann A."/>
            <person name="Miller S.M."/>
            <person name="Nishii I."/>
            <person name="Ferris P."/>
            <person name="Kuo A."/>
            <person name="Mitros T."/>
            <person name="Fritz-Laylin L.K."/>
            <person name="Hellsten U."/>
            <person name="Chapman J."/>
            <person name="Simakov O."/>
            <person name="Rensing S.A."/>
            <person name="Terry A."/>
            <person name="Pangilinan J."/>
            <person name="Kapitonov V."/>
            <person name="Jurka J."/>
            <person name="Salamov A."/>
            <person name="Shapiro H."/>
            <person name="Schmutz J."/>
            <person name="Grimwood J."/>
            <person name="Lindquist E."/>
            <person name="Lucas S."/>
            <person name="Grigoriev I.V."/>
            <person name="Schmitt R."/>
            <person name="Kirk D."/>
            <person name="Rokhsar D.S."/>
        </authorList>
    </citation>
    <scope>NUCLEOTIDE SEQUENCE [LARGE SCALE GENOMIC DNA]</scope>
    <source>
        <strain evidence="3">f. Nagariensis / Eve</strain>
    </source>
</reference>
<dbReference type="KEGG" id="vcn:VOLCADRAFT_90859"/>
<proteinExistence type="predicted"/>
<sequence length="317" mass="32896">MDRAIAVLVSHVCVCAACGDIKKFVRSYCKVRLEAVELSQKRLKTLSDRNRFYRAVADTSARAAAAAAVAEGFAATGLTWASSRSDDAGDSRKPSLDGDPRIQPITRGSTGGSGTGTGTLSLLAAAANVLLNRRHGGAAATAAAAAAKTFPTSSSSSPGATSGVVSAAATTNLSASSSRNNSSTLNAPWTDRAPDSRRSLNGQQHHHHHRFQQPQHQLGGASDGSGGSGPLQRNSSDSRLVTGHVLGSVPPDTIISTRQVLAAFNYDYSALHRRESSYLDSDRETGGGDNEQCCSDSCRLGGAVAETQCIGRCFGCM</sequence>
<dbReference type="EMBL" id="GL378339">
    <property type="protein sequence ID" value="EFJ48535.1"/>
    <property type="molecule type" value="Genomic_DNA"/>
</dbReference>